<reference evidence="7 8" key="1">
    <citation type="submission" date="2018-04" db="EMBL/GenBank/DDBJ databases">
        <title>Genomic Encyclopedia of Type Strains, Phase IV (KMG-IV): sequencing the most valuable type-strain genomes for metagenomic binning, comparative biology and taxonomic classification.</title>
        <authorList>
            <person name="Goeker M."/>
        </authorList>
    </citation>
    <scope>NUCLEOTIDE SEQUENCE [LARGE SCALE GENOMIC DNA]</scope>
    <source>
        <strain evidence="7 8">DSM 7138</strain>
    </source>
</reference>
<comment type="caution">
    <text evidence="7">The sequence shown here is derived from an EMBL/GenBank/DDBJ whole genome shotgun (WGS) entry which is preliminary data.</text>
</comment>
<gene>
    <name evidence="7" type="ORF">C7449_10263</name>
</gene>
<evidence type="ECO:0000256" key="4">
    <source>
        <dbReference type="ARBA" id="ARBA00022989"/>
    </source>
</evidence>
<dbReference type="Proteomes" id="UP000241247">
    <property type="component" value="Unassembled WGS sequence"/>
</dbReference>
<evidence type="ECO:0000256" key="6">
    <source>
        <dbReference type="SAM" id="Phobius"/>
    </source>
</evidence>
<feature type="transmembrane region" description="Helical" evidence="6">
    <location>
        <begin position="103"/>
        <end position="121"/>
    </location>
</feature>
<dbReference type="InterPro" id="IPR050833">
    <property type="entry name" value="Poly_Biosynth_Transport"/>
</dbReference>
<dbReference type="AlphaFoldDB" id="A0A2T5BDX7"/>
<dbReference type="EMBL" id="PZZZ01000002">
    <property type="protein sequence ID" value="PTM97195.1"/>
    <property type="molecule type" value="Genomic_DNA"/>
</dbReference>
<feature type="transmembrane region" description="Helical" evidence="6">
    <location>
        <begin position="166"/>
        <end position="184"/>
    </location>
</feature>
<feature type="transmembrane region" description="Helical" evidence="6">
    <location>
        <begin position="403"/>
        <end position="423"/>
    </location>
</feature>
<evidence type="ECO:0000256" key="2">
    <source>
        <dbReference type="ARBA" id="ARBA00022475"/>
    </source>
</evidence>
<feature type="transmembrane region" description="Helical" evidence="6">
    <location>
        <begin position="272"/>
        <end position="292"/>
    </location>
</feature>
<accession>A0A2T5BDX7</accession>
<organism evidence="7 8">
    <name type="scientific">Mycoplana dimorpha</name>
    <dbReference type="NCBI Taxonomy" id="28320"/>
    <lineage>
        <taxon>Bacteria</taxon>
        <taxon>Pseudomonadati</taxon>
        <taxon>Pseudomonadota</taxon>
        <taxon>Alphaproteobacteria</taxon>
        <taxon>Hyphomicrobiales</taxon>
        <taxon>Rhizobiaceae</taxon>
        <taxon>Mycoplana</taxon>
    </lineage>
</organism>
<keyword evidence="8" id="KW-1185">Reference proteome</keyword>
<dbReference type="GO" id="GO:0005886">
    <property type="term" value="C:plasma membrane"/>
    <property type="evidence" value="ECO:0007669"/>
    <property type="project" value="UniProtKB-SubCell"/>
</dbReference>
<evidence type="ECO:0000313" key="7">
    <source>
        <dbReference type="EMBL" id="PTM97195.1"/>
    </source>
</evidence>
<evidence type="ECO:0000313" key="8">
    <source>
        <dbReference type="Proteomes" id="UP000241247"/>
    </source>
</evidence>
<evidence type="ECO:0000256" key="3">
    <source>
        <dbReference type="ARBA" id="ARBA00022692"/>
    </source>
</evidence>
<proteinExistence type="predicted"/>
<dbReference type="GO" id="GO:0009246">
    <property type="term" value="P:enterobacterial common antigen biosynthetic process"/>
    <property type="evidence" value="ECO:0007669"/>
    <property type="project" value="InterPro"/>
</dbReference>
<dbReference type="InterPro" id="IPR044550">
    <property type="entry name" value="WzxE"/>
</dbReference>
<feature type="transmembrane region" description="Helical" evidence="6">
    <location>
        <begin position="463"/>
        <end position="485"/>
    </location>
</feature>
<feature type="transmembrane region" description="Helical" evidence="6">
    <location>
        <begin position="348"/>
        <end position="370"/>
    </location>
</feature>
<feature type="transmembrane region" description="Helical" evidence="6">
    <location>
        <begin position="230"/>
        <end position="252"/>
    </location>
</feature>
<dbReference type="RefSeq" id="WP_108002044.1">
    <property type="nucleotide sequence ID" value="NZ_JBHEEX010000015.1"/>
</dbReference>
<dbReference type="OrthoDB" id="9769862at2"/>
<sequence length="502" mass="52983">MATEDTAASEQSYFQILKAMAMIGGSSLVNVMFSIVRSKAMAVLLGPTGVGQMGLYASIVDLTQVIAGLGVQSSGVRQIAEATGKGDVDRMAHTATALRRTSILLGVIGAFLLATLSRPVAHFTFGDGQHTAGVALLSLAVLLQLVAGGQLALLQGVRDIASLARVSILTGLCSTVITVVLVFFFGINGIAPSIVASAAAMFLIARSCSQKVRISQTAMSPRQLADEVSPLLKLGIVFMFSGLLTAGSAYVIRLIILHDGGVAEAGLYQAAWALGGIYAGFILQAMGTDFYPRLTAVAFDHEACNQLVNDQTYISLLLAGPGVLATLTLAPVAMWLFYSPEFHPAAVILRWICLGMMLRIVAWPLGYILLAKGSRSLFFWTELASTIVHVGLAWMLVGTFGSVGAGIAFFGLYVWHGGLIYAITNRLTGFRWSKANLGLGAVFIAGSGAIFSLTLWLPLWQSVFVGSLATVASGLFSLWRLIAILPKEALPAPIRALAPKSE</sequence>
<keyword evidence="5 6" id="KW-0472">Membrane</keyword>
<evidence type="ECO:0000256" key="5">
    <source>
        <dbReference type="ARBA" id="ARBA00023136"/>
    </source>
</evidence>
<feature type="transmembrane region" description="Helical" evidence="6">
    <location>
        <begin position="313"/>
        <end position="336"/>
    </location>
</feature>
<comment type="subcellular location">
    <subcellularLocation>
        <location evidence="1">Cell membrane</location>
        <topology evidence="1">Multi-pass membrane protein</topology>
    </subcellularLocation>
</comment>
<evidence type="ECO:0000256" key="1">
    <source>
        <dbReference type="ARBA" id="ARBA00004651"/>
    </source>
</evidence>
<feature type="transmembrane region" description="Helical" evidence="6">
    <location>
        <begin position="12"/>
        <end position="33"/>
    </location>
</feature>
<dbReference type="Pfam" id="PF13440">
    <property type="entry name" value="Polysacc_synt_3"/>
    <property type="match status" value="1"/>
</dbReference>
<dbReference type="PANTHER" id="PTHR30250">
    <property type="entry name" value="PST FAMILY PREDICTED COLANIC ACID TRANSPORTER"/>
    <property type="match status" value="1"/>
</dbReference>
<name>A0A2T5BDX7_MYCDI</name>
<dbReference type="CDD" id="cd13125">
    <property type="entry name" value="MATE_like_10"/>
    <property type="match status" value="1"/>
</dbReference>
<keyword evidence="3 6" id="KW-0812">Transmembrane</keyword>
<keyword evidence="2" id="KW-1003">Cell membrane</keyword>
<keyword evidence="4 6" id="KW-1133">Transmembrane helix</keyword>
<feature type="transmembrane region" description="Helical" evidence="6">
    <location>
        <begin position="133"/>
        <end position="154"/>
    </location>
</feature>
<feature type="transmembrane region" description="Helical" evidence="6">
    <location>
        <begin position="435"/>
        <end position="457"/>
    </location>
</feature>
<feature type="transmembrane region" description="Helical" evidence="6">
    <location>
        <begin position="377"/>
        <end position="397"/>
    </location>
</feature>
<protein>
    <submittedName>
        <fullName evidence="7">PST family polysaccharide transporter</fullName>
    </submittedName>
</protein>
<dbReference type="PANTHER" id="PTHR30250:SF11">
    <property type="entry name" value="O-ANTIGEN TRANSPORTER-RELATED"/>
    <property type="match status" value="1"/>
</dbReference>
<feature type="transmembrane region" description="Helical" evidence="6">
    <location>
        <begin position="190"/>
        <end position="209"/>
    </location>
</feature>